<dbReference type="AlphaFoldDB" id="A0A9K3CS63"/>
<protein>
    <submittedName>
        <fullName evidence="2">Uncharacterized protein</fullName>
    </submittedName>
</protein>
<proteinExistence type="predicted"/>
<feature type="region of interest" description="Disordered" evidence="1">
    <location>
        <begin position="1"/>
        <end position="81"/>
    </location>
</feature>
<organism evidence="2 3">
    <name type="scientific">Kipferlia bialata</name>
    <dbReference type="NCBI Taxonomy" id="797122"/>
    <lineage>
        <taxon>Eukaryota</taxon>
        <taxon>Metamonada</taxon>
        <taxon>Carpediemonas-like organisms</taxon>
        <taxon>Kipferlia</taxon>
    </lineage>
</organism>
<evidence type="ECO:0000313" key="2">
    <source>
        <dbReference type="EMBL" id="GIQ82156.1"/>
    </source>
</evidence>
<feature type="region of interest" description="Disordered" evidence="1">
    <location>
        <begin position="161"/>
        <end position="209"/>
    </location>
</feature>
<reference evidence="2 3" key="1">
    <citation type="journal article" date="2018" name="PLoS ONE">
        <title>The draft genome of Kipferlia bialata reveals reductive genome evolution in fornicate parasites.</title>
        <authorList>
            <person name="Tanifuji G."/>
            <person name="Takabayashi S."/>
            <person name="Kume K."/>
            <person name="Takagi M."/>
            <person name="Nakayama T."/>
            <person name="Kamikawa R."/>
            <person name="Inagaki Y."/>
            <person name="Hashimoto T."/>
        </authorList>
    </citation>
    <scope>NUCLEOTIDE SEQUENCE [LARGE SCALE GENOMIC DNA]</scope>
    <source>
        <strain evidence="2">NY0173</strain>
    </source>
</reference>
<keyword evidence="3" id="KW-1185">Reference proteome</keyword>
<comment type="caution">
    <text evidence="2">The sequence shown here is derived from an EMBL/GenBank/DDBJ whole genome shotgun (WGS) entry which is preliminary data.</text>
</comment>
<dbReference type="Proteomes" id="UP000265618">
    <property type="component" value="Unassembled WGS sequence"/>
</dbReference>
<gene>
    <name evidence="2" type="ORF">KIPB_003242</name>
</gene>
<feature type="compositionally biased region" description="Low complexity" evidence="1">
    <location>
        <begin position="60"/>
        <end position="69"/>
    </location>
</feature>
<evidence type="ECO:0000313" key="3">
    <source>
        <dbReference type="Proteomes" id="UP000265618"/>
    </source>
</evidence>
<name>A0A9K3CS63_9EUKA</name>
<feature type="compositionally biased region" description="Basic and acidic residues" evidence="1">
    <location>
        <begin position="170"/>
        <end position="209"/>
    </location>
</feature>
<dbReference type="EMBL" id="BDIP01000606">
    <property type="protein sequence ID" value="GIQ82156.1"/>
    <property type="molecule type" value="Genomic_DNA"/>
</dbReference>
<accession>A0A9K3CS63</accession>
<evidence type="ECO:0000256" key="1">
    <source>
        <dbReference type="SAM" id="MobiDB-lite"/>
    </source>
</evidence>
<sequence length="474" mass="53682">MDGSVRETPSEGVGGEGAGRVARMAQAFEERMGAEADAIGAEAPTTAETDSNDTEGTEGTEGSEVSESSSDSDSEDDTSVHISAWFDQHSVLEFDLDATDKVQEAVSRAYSEYGDLRGTASDLVPYLRIQRVQACQGESTPRNAERERERESLGGGLACISSIVAGPPVDSDRDGERGREREREKRNNEGEGEREREIQKDTETERKDLPRLTQRIRDMKLMQFLQEASNKVTVCLLCWSHGVHNISDFYASVDTPAPEEPGLFFSRAWLRDTLTLFRGLLSSGTVVDCTPNISDCTPNTSGTRVDSPSEQHMDQFVESRLHSIIGPFTAKVEEYSRSQPQCLRRLRRYIRRLCWASVSVYGRSGNTPPTPREIQVAREWEMKHLHIVMDMVLKRDRKRTKRKKRGKTDDGRTYEDDVVDFFSWAKIHPDSLEDVHFFMNLPGITLRLTQCIYIMKDMEKEEMLRRRAERNGHI</sequence>